<dbReference type="Proteomes" id="UP000757540">
    <property type="component" value="Unassembled WGS sequence"/>
</dbReference>
<accession>A0ABX2A294</accession>
<evidence type="ECO:0000313" key="2">
    <source>
        <dbReference type="EMBL" id="NOV96970.1"/>
    </source>
</evidence>
<dbReference type="EMBL" id="JABEZU010000001">
    <property type="protein sequence ID" value="NOV96970.1"/>
    <property type="molecule type" value="Genomic_DNA"/>
</dbReference>
<keyword evidence="3" id="KW-1185">Reference proteome</keyword>
<dbReference type="InterPro" id="IPR018750">
    <property type="entry name" value="DUF2306_membrane"/>
</dbReference>
<gene>
    <name evidence="2" type="ORF">HDG69_001523</name>
</gene>
<evidence type="ECO:0000313" key="3">
    <source>
        <dbReference type="Proteomes" id="UP000757540"/>
    </source>
</evidence>
<feature type="transmembrane region" description="Helical" evidence="1">
    <location>
        <begin position="125"/>
        <end position="146"/>
    </location>
</feature>
<organism evidence="2 3">
    <name type="scientific">Isoptericola halotolerans</name>
    <dbReference type="NCBI Taxonomy" id="300560"/>
    <lineage>
        <taxon>Bacteria</taxon>
        <taxon>Bacillati</taxon>
        <taxon>Actinomycetota</taxon>
        <taxon>Actinomycetes</taxon>
        <taxon>Micrococcales</taxon>
        <taxon>Promicromonosporaceae</taxon>
        <taxon>Isoptericola</taxon>
    </lineage>
</organism>
<keyword evidence="1" id="KW-0472">Membrane</keyword>
<sequence length="215" mass="22649">MTTTAARTTAPSLPLNRLAVAGLLVLAAVPILGGAMRLGDLSVVTPQNARFVTDPVPIVIHVATSVVYAVLGALQFSRDLRRRHVGWHRRAGAVLVPAGALSAASGLWMTAAYEFPPADAGALVVIRYAVGAAMLVQLALAVRALARHDYVAHGAWMTRAYALAMGAGTQVLTQGPLLALDEIPDWTRPVGMGLGWAINVVVAEVVIRRRARVRG</sequence>
<dbReference type="Pfam" id="PF10067">
    <property type="entry name" value="DUF2306"/>
    <property type="match status" value="1"/>
</dbReference>
<feature type="transmembrane region" description="Helical" evidence="1">
    <location>
        <begin position="18"/>
        <end position="36"/>
    </location>
</feature>
<feature type="transmembrane region" description="Helical" evidence="1">
    <location>
        <begin position="56"/>
        <end position="74"/>
    </location>
</feature>
<evidence type="ECO:0000256" key="1">
    <source>
        <dbReference type="SAM" id="Phobius"/>
    </source>
</evidence>
<keyword evidence="1" id="KW-0812">Transmembrane</keyword>
<protein>
    <submittedName>
        <fullName evidence="2">Membrane protein</fullName>
    </submittedName>
</protein>
<feature type="transmembrane region" description="Helical" evidence="1">
    <location>
        <begin position="94"/>
        <end position="113"/>
    </location>
</feature>
<feature type="transmembrane region" description="Helical" evidence="1">
    <location>
        <begin position="186"/>
        <end position="207"/>
    </location>
</feature>
<feature type="transmembrane region" description="Helical" evidence="1">
    <location>
        <begin position="158"/>
        <end position="180"/>
    </location>
</feature>
<keyword evidence="1" id="KW-1133">Transmembrane helix</keyword>
<comment type="caution">
    <text evidence="2">The sequence shown here is derived from an EMBL/GenBank/DDBJ whole genome shotgun (WGS) entry which is preliminary data.</text>
</comment>
<reference evidence="2 3" key="1">
    <citation type="submission" date="2020-05" db="EMBL/GenBank/DDBJ databases">
        <title>Genomic Encyclopedia of Type Strains, Phase III (KMG-III): the genomes of soil and plant-associated and newly described type strains.</title>
        <authorList>
            <person name="Whitman W."/>
        </authorList>
    </citation>
    <scope>NUCLEOTIDE SEQUENCE [LARGE SCALE GENOMIC DNA]</scope>
    <source>
        <strain evidence="2 3">KCTC 19046</strain>
    </source>
</reference>
<dbReference type="RefSeq" id="WP_171783080.1">
    <property type="nucleotide sequence ID" value="NZ_BAAAML010000010.1"/>
</dbReference>
<proteinExistence type="predicted"/>
<name>A0ABX2A294_9MICO</name>